<dbReference type="Proteomes" id="UP000634780">
    <property type="component" value="Unassembled WGS sequence"/>
</dbReference>
<evidence type="ECO:0000256" key="1">
    <source>
        <dbReference type="SAM" id="SignalP"/>
    </source>
</evidence>
<dbReference type="EMBL" id="JAEKOZ010000030">
    <property type="protein sequence ID" value="MBJ3811851.1"/>
    <property type="molecule type" value="Genomic_DNA"/>
</dbReference>
<dbReference type="EMBL" id="JAEKOZ010000027">
    <property type="protein sequence ID" value="MBJ3811511.1"/>
    <property type="molecule type" value="Genomic_DNA"/>
</dbReference>
<feature type="chain" id="PRO_5045032076" evidence="1">
    <location>
        <begin position="31"/>
        <end position="216"/>
    </location>
</feature>
<name>A0ABS0XFW3_9ACTN</name>
<keyword evidence="4" id="KW-1185">Reference proteome</keyword>
<organism evidence="3 4">
    <name type="scientific">Streptomyces flavofungini</name>
    <dbReference type="NCBI Taxonomy" id="68200"/>
    <lineage>
        <taxon>Bacteria</taxon>
        <taxon>Bacillati</taxon>
        <taxon>Actinomycetota</taxon>
        <taxon>Actinomycetes</taxon>
        <taxon>Kitasatosporales</taxon>
        <taxon>Streptomycetaceae</taxon>
        <taxon>Streptomyces</taxon>
    </lineage>
</organism>
<evidence type="ECO:0000313" key="3">
    <source>
        <dbReference type="EMBL" id="MBJ3811851.1"/>
    </source>
</evidence>
<gene>
    <name evidence="2" type="ORF">JGB26_31220</name>
    <name evidence="3" type="ORF">JGB26_32985</name>
</gene>
<evidence type="ECO:0000313" key="2">
    <source>
        <dbReference type="EMBL" id="MBJ3811511.1"/>
    </source>
</evidence>
<reference evidence="3 4" key="1">
    <citation type="submission" date="2020-12" db="EMBL/GenBank/DDBJ databases">
        <title>Streptomyces typhae sp. nov., a novel endophytic actinomycete isolated from the root of cattail pollen (Typha angustifolia L.).</title>
        <authorList>
            <person name="Peng C."/>
            <person name="Liu C."/>
        </authorList>
    </citation>
    <scope>NUCLEOTIDE SEQUENCE [LARGE SCALE GENOMIC DNA]</scope>
    <source>
        <strain evidence="3 4">JCM 4753</strain>
    </source>
</reference>
<sequence>MSRIAFTPTRVAVLGAAVLLTAGAAGVAVASGEDVTHPGKRIGTQDAAHPAPAAKDAAAAKAKPREAAALTGSAKLFRKTTEDITFTFDAHLAARHNADPSKATGTFKFVHLEKPGGKGGWATGRIDCLLTGGKVASATGIITKTNIKEMNGSRVGFSVHDQGKKDRLGYSWAAVGGPDGTKKLTKCNSAAPFEQVKKGTGDFHVQPWKLPYPDPR</sequence>
<evidence type="ECO:0000313" key="4">
    <source>
        <dbReference type="Proteomes" id="UP000634780"/>
    </source>
</evidence>
<feature type="signal peptide" evidence="1">
    <location>
        <begin position="1"/>
        <end position="30"/>
    </location>
</feature>
<keyword evidence="1" id="KW-0732">Signal</keyword>
<comment type="caution">
    <text evidence="3">The sequence shown here is derived from an EMBL/GenBank/DDBJ whole genome shotgun (WGS) entry which is preliminary data.</text>
</comment>
<accession>A0ABS0XFW3</accession>
<proteinExistence type="predicted"/>
<dbReference type="RefSeq" id="WP_190119951.1">
    <property type="nucleotide sequence ID" value="NZ_BMVR01000019.1"/>
</dbReference>
<protein>
    <submittedName>
        <fullName evidence="3">Repetin</fullName>
    </submittedName>
</protein>